<dbReference type="GO" id="GO:0003677">
    <property type="term" value="F:DNA binding"/>
    <property type="evidence" value="ECO:0007669"/>
    <property type="project" value="InterPro"/>
</dbReference>
<proteinExistence type="predicted"/>
<dbReference type="AlphaFoldDB" id="A0A285UT36"/>
<sequence length="152" mass="17244">MNINHLTSSNNSAISLKASEKAFEWDEGTGTSSHFSIILKSGHCTCPSVPFLTTLLAVAEMERNLILERTQEGKMIAKQNPDFKEGRPPKYTKKQLEHALQLLDTNSYKQVEEITGISKSTMFRAKKKKRIQNLFNKLVYQNGEALKRLSKE</sequence>
<dbReference type="Pfam" id="PF18010">
    <property type="entry name" value="HTH_49"/>
    <property type="match status" value="1"/>
</dbReference>
<accession>A0A285UT36</accession>
<dbReference type="SUPFAM" id="SSF46689">
    <property type="entry name" value="Homeodomain-like"/>
    <property type="match status" value="1"/>
</dbReference>
<evidence type="ECO:0000259" key="1">
    <source>
        <dbReference type="PROSITE" id="PS51736"/>
    </source>
</evidence>
<dbReference type="InterPro" id="IPR009057">
    <property type="entry name" value="Homeodomain-like_sf"/>
</dbReference>
<dbReference type="InterPro" id="IPR006119">
    <property type="entry name" value="Resolv_N"/>
</dbReference>
<reference evidence="3" key="1">
    <citation type="submission" date="2017-08" db="EMBL/GenBank/DDBJ databases">
        <authorList>
            <person name="Varghese N."/>
            <person name="Submissions S."/>
        </authorList>
    </citation>
    <scope>NUCLEOTIDE SEQUENCE [LARGE SCALE GENOMIC DNA]</scope>
    <source>
        <strain evidence="3">JC23</strain>
    </source>
</reference>
<keyword evidence="3" id="KW-1185">Reference proteome</keyword>
<dbReference type="InterPro" id="IPR040652">
    <property type="entry name" value="Cry35Ab1_HTH"/>
</dbReference>
<dbReference type="Gene3D" id="6.10.250.10">
    <property type="match status" value="1"/>
</dbReference>
<feature type="domain" description="Resolvase/invertase-type recombinase catalytic" evidence="1">
    <location>
        <begin position="1"/>
        <end position="81"/>
    </location>
</feature>
<name>A0A285UT36_9BACL</name>
<dbReference type="EMBL" id="OBQC01000026">
    <property type="protein sequence ID" value="SOC44963.1"/>
    <property type="molecule type" value="Genomic_DNA"/>
</dbReference>
<evidence type="ECO:0000313" key="3">
    <source>
        <dbReference type="Proteomes" id="UP000219252"/>
    </source>
</evidence>
<evidence type="ECO:0000313" key="2">
    <source>
        <dbReference type="EMBL" id="SOC44963.1"/>
    </source>
</evidence>
<dbReference type="GO" id="GO:0000150">
    <property type="term" value="F:DNA strand exchange activity"/>
    <property type="evidence" value="ECO:0007669"/>
    <property type="project" value="InterPro"/>
</dbReference>
<dbReference type="Gene3D" id="1.10.10.60">
    <property type="entry name" value="Homeodomain-like"/>
    <property type="match status" value="1"/>
</dbReference>
<protein>
    <recommendedName>
        <fullName evidence="1">Resolvase/invertase-type recombinase catalytic domain-containing protein</fullName>
    </recommendedName>
</protein>
<dbReference type="PROSITE" id="PS51736">
    <property type="entry name" value="RECOMBINASES_3"/>
    <property type="match status" value="1"/>
</dbReference>
<gene>
    <name evidence="2" type="ORF">SAMN05877842_1265</name>
</gene>
<dbReference type="Proteomes" id="UP000219252">
    <property type="component" value="Unassembled WGS sequence"/>
</dbReference>
<organism evidence="2 3">
    <name type="scientific">Ureibacillus acetophenoni</name>
    <dbReference type="NCBI Taxonomy" id="614649"/>
    <lineage>
        <taxon>Bacteria</taxon>
        <taxon>Bacillati</taxon>
        <taxon>Bacillota</taxon>
        <taxon>Bacilli</taxon>
        <taxon>Bacillales</taxon>
        <taxon>Caryophanaceae</taxon>
        <taxon>Ureibacillus</taxon>
    </lineage>
</organism>